<dbReference type="CDD" id="cd23767">
    <property type="entry name" value="IQCD"/>
    <property type="match status" value="1"/>
</dbReference>
<dbReference type="Gene3D" id="3.30.2160.10">
    <property type="entry name" value="Hect, E3 ligase catalytic domain"/>
    <property type="match status" value="1"/>
</dbReference>
<name>A0A383UM12_BLUHO</name>
<dbReference type="PROSITE" id="PS50096">
    <property type="entry name" value="IQ"/>
    <property type="match status" value="1"/>
</dbReference>
<dbReference type="FunFam" id="3.30.2160.10:FF:000002">
    <property type="entry name" value="Putative Ubiquitin-protein ligase E3C"/>
    <property type="match status" value="1"/>
</dbReference>
<dbReference type="SMART" id="SM00015">
    <property type="entry name" value="IQ"/>
    <property type="match status" value="1"/>
</dbReference>
<dbReference type="PROSITE" id="PS50237">
    <property type="entry name" value="HECT"/>
    <property type="match status" value="1"/>
</dbReference>
<dbReference type="PANTHER" id="PTHR45700">
    <property type="entry name" value="UBIQUITIN-PROTEIN LIGASE E3C"/>
    <property type="match status" value="1"/>
</dbReference>
<keyword evidence="4" id="KW-0808">Transferase</keyword>
<dbReference type="SMART" id="SM00119">
    <property type="entry name" value="HECTc"/>
    <property type="match status" value="1"/>
</dbReference>
<evidence type="ECO:0000313" key="9">
    <source>
        <dbReference type="EMBL" id="SZF00819.1"/>
    </source>
</evidence>
<dbReference type="InterPro" id="IPR000048">
    <property type="entry name" value="IQ_motif_EF-hand-BS"/>
</dbReference>
<dbReference type="EC" id="2.3.2.26" evidence="3"/>
<dbReference type="InterPro" id="IPR000569">
    <property type="entry name" value="HECT_dom"/>
</dbReference>
<dbReference type="Pfam" id="PF00612">
    <property type="entry name" value="IQ"/>
    <property type="match status" value="1"/>
</dbReference>
<evidence type="ECO:0000256" key="6">
    <source>
        <dbReference type="PROSITE-ProRule" id="PRU00104"/>
    </source>
</evidence>
<feature type="region of interest" description="Disordered" evidence="7">
    <location>
        <begin position="1"/>
        <end position="22"/>
    </location>
</feature>
<evidence type="ECO:0000256" key="5">
    <source>
        <dbReference type="ARBA" id="ARBA00022786"/>
    </source>
</evidence>
<evidence type="ECO:0000259" key="8">
    <source>
        <dbReference type="PROSITE" id="PS50237"/>
    </source>
</evidence>
<feature type="active site" description="Glycyl thioester intermediate" evidence="6">
    <location>
        <position position="1148"/>
    </location>
</feature>
<dbReference type="Gene3D" id="3.30.2410.10">
    <property type="entry name" value="Hect, E3 ligase catalytic domain"/>
    <property type="match status" value="1"/>
</dbReference>
<feature type="domain" description="HECT" evidence="8">
    <location>
        <begin position="807"/>
        <end position="1180"/>
    </location>
</feature>
<dbReference type="EMBL" id="UNSH01000028">
    <property type="protein sequence ID" value="SZF00819.1"/>
    <property type="molecule type" value="Genomic_DNA"/>
</dbReference>
<dbReference type="Gene3D" id="3.90.1750.10">
    <property type="entry name" value="Hect, E3 ligase catalytic domains"/>
    <property type="match status" value="1"/>
</dbReference>
<proteinExistence type="predicted"/>
<comment type="pathway">
    <text evidence="2">Protein modification; protein ubiquitination.</text>
</comment>
<accession>A0A383UM12</accession>
<dbReference type="GO" id="GO:0061630">
    <property type="term" value="F:ubiquitin protein ligase activity"/>
    <property type="evidence" value="ECO:0007669"/>
    <property type="project" value="UniProtKB-EC"/>
</dbReference>
<dbReference type="Proteomes" id="UP000275772">
    <property type="component" value="Unassembled WGS sequence"/>
</dbReference>
<dbReference type="CDD" id="cd00078">
    <property type="entry name" value="HECTc"/>
    <property type="match status" value="1"/>
</dbReference>
<comment type="catalytic activity">
    <reaction evidence="1">
        <text>S-ubiquitinyl-[E2 ubiquitin-conjugating enzyme]-L-cysteine + [acceptor protein]-L-lysine = [E2 ubiquitin-conjugating enzyme]-L-cysteine + N(6)-ubiquitinyl-[acceptor protein]-L-lysine.</text>
        <dbReference type="EC" id="2.3.2.26"/>
    </reaction>
</comment>
<evidence type="ECO:0000256" key="4">
    <source>
        <dbReference type="ARBA" id="ARBA00022679"/>
    </source>
</evidence>
<dbReference type="InterPro" id="IPR044611">
    <property type="entry name" value="E3A/B/C-like"/>
</dbReference>
<dbReference type="PANTHER" id="PTHR45700:SF2">
    <property type="entry name" value="UBIQUITIN-PROTEIN LIGASE E3C"/>
    <property type="match status" value="1"/>
</dbReference>
<dbReference type="FunFam" id="3.30.2410.10:FF:000017">
    <property type="entry name" value="E3 ubiquitin-protein ligase UPL7"/>
    <property type="match status" value="1"/>
</dbReference>
<gene>
    <name evidence="9" type="ORF">BLGHR1_11568</name>
</gene>
<evidence type="ECO:0000313" key="10">
    <source>
        <dbReference type="Proteomes" id="UP000275772"/>
    </source>
</evidence>
<organism evidence="9 10">
    <name type="scientific">Blumeria hordei</name>
    <name type="common">Barley powdery mildew</name>
    <name type="synonym">Blumeria graminis f. sp. hordei</name>
    <dbReference type="NCBI Taxonomy" id="2867405"/>
    <lineage>
        <taxon>Eukaryota</taxon>
        <taxon>Fungi</taxon>
        <taxon>Dikarya</taxon>
        <taxon>Ascomycota</taxon>
        <taxon>Pezizomycotina</taxon>
        <taxon>Leotiomycetes</taxon>
        <taxon>Erysiphales</taxon>
        <taxon>Erysiphaceae</taxon>
        <taxon>Blumeria</taxon>
    </lineage>
</organism>
<evidence type="ECO:0000256" key="3">
    <source>
        <dbReference type="ARBA" id="ARBA00012485"/>
    </source>
</evidence>
<dbReference type="AlphaFoldDB" id="A0A383UM12"/>
<sequence length="1180" mass="135205">MFQTFSGSSRRPRQVNLSGQNLNPFATTPTPWATPVSGSQIIVANAQQKRLKRQQEREQLRSAIRIQRVWRGYRSRREVDDLRRKEWDDLEINQGGFDLDSRLLAQIKLLVSFYRQTRKDDLKRIKRLSSNVVTCGLATCLTSDRSEHLILPLAFILVDALNSSLPEYQDDLFQLLISIFEHCPSLFTRMSREYFTLLSAMSKNRLFIDNTSSFQTALKLALTQCTNLEDDCMIKIYESFAVHYLTTPELPSLINRFDEISFIIDVNLLSTTLVYLFSAGNASQVDDEGKIWLLAYIISFNRFHKQTTNNQKFLKALSVLLSESFDEIICRIDHQNDDILNELRYTDDNAKYAKPLPEFILDELNSLITQESVSALITNLEIDHLTSSHITGKCLYLTTNYALTLLRIFPRRGDEIKMWLYLASVTTPNSDPVPTSNLLWRATCATYIFSAITFESRTALSILRRAIQENSEVSKDHSEDQDWSIVLLFLEIYLFTLRFIDDEEFLSLNVPHADLESNSVSRPRQCALSIQDLKNLTSFLKNLAFAIYYQGHELLDDTAGLNESCVGTFFGNHAAVSNQQSKYLGLAGNNPSSRPFYGKLGISINYVKVIVTRAMHTIYERDSRRNFLPKDHWLMTAQFEMGGFIPAVVVEEERLHDLSGDSDDGIESNENLNLFESRSTSQFIGTTRPRQAFQDENLRSMPHSIVQPKYTAGVGPRLNVLQNMPFVIPFETRVKIFRQFVLLDQTRRRGGYVDPDIWRVSILQHPLNQRNNTSSSHDILRRHHAKIRRSNVFEDAYHQFYGLGEGIKEPIQITFVDQFDAAEAGIDGGGVTKEFLTSISNEAFCLKNDPKLFITNDQNLLYPNPSVLDEARESLRLEGHQESSLYWKERINEILSQFVFLGRIVGKCLYEGILIDMEFAGFFLLKWATSGLMGSDLRYRANIDHLRDLDESLYQGLLKLKNYHGNVEDFFLDFTITDSITLKNGVDKTITRELIPNGSQVPVNNENRPLYVSYVARHRLQVQPHQQTQAFLKGLTDVINPTWISMFNQSELQRLISGDSSEIDIDDLRRNTVYSGVYEIGDDGEEHDTIKIFWKVFKSFDDSDRRKVLKYVTSTPRAPLLGFSQLNPLFTIRDSGNDEERLPSTSTCVNLLKLPRYANESNLKEKLLYAVHSGAGFDLS</sequence>
<dbReference type="InterPro" id="IPR035983">
    <property type="entry name" value="Hect_E3_ubiquitin_ligase"/>
</dbReference>
<dbReference type="GO" id="GO:0000209">
    <property type="term" value="P:protein polyubiquitination"/>
    <property type="evidence" value="ECO:0007669"/>
    <property type="project" value="InterPro"/>
</dbReference>
<dbReference type="VEuPathDB" id="FungiDB:BLGHR1_11568"/>
<dbReference type="Pfam" id="PF00632">
    <property type="entry name" value="HECT"/>
    <property type="match status" value="1"/>
</dbReference>
<dbReference type="GO" id="GO:0006511">
    <property type="term" value="P:ubiquitin-dependent protein catabolic process"/>
    <property type="evidence" value="ECO:0007669"/>
    <property type="project" value="TreeGrafter"/>
</dbReference>
<keyword evidence="5 6" id="KW-0833">Ubl conjugation pathway</keyword>
<evidence type="ECO:0000256" key="7">
    <source>
        <dbReference type="SAM" id="MobiDB-lite"/>
    </source>
</evidence>
<dbReference type="SUPFAM" id="SSF56204">
    <property type="entry name" value="Hect, E3 ligase catalytic domain"/>
    <property type="match status" value="1"/>
</dbReference>
<evidence type="ECO:0000256" key="1">
    <source>
        <dbReference type="ARBA" id="ARBA00000885"/>
    </source>
</evidence>
<reference evidence="9 10" key="1">
    <citation type="submission" date="2017-11" db="EMBL/GenBank/DDBJ databases">
        <authorList>
            <person name="Kracher B."/>
        </authorList>
    </citation>
    <scope>NUCLEOTIDE SEQUENCE [LARGE SCALE GENOMIC DNA]</scope>
    <source>
        <strain evidence="9 10">RACE1</strain>
    </source>
</reference>
<evidence type="ECO:0000256" key="2">
    <source>
        <dbReference type="ARBA" id="ARBA00004906"/>
    </source>
</evidence>
<protein>
    <recommendedName>
        <fullName evidence="3">HECT-type E3 ubiquitin transferase</fullName>
        <ecNumber evidence="3">2.3.2.26</ecNumber>
    </recommendedName>
</protein>